<name>Q0RUJ3_FRAAA</name>
<protein>
    <recommendedName>
        <fullName evidence="5">Secreted protein</fullName>
    </recommendedName>
</protein>
<dbReference type="KEGG" id="fal:FRAAL0063"/>
<feature type="signal peptide" evidence="2">
    <location>
        <begin position="1"/>
        <end position="18"/>
    </location>
</feature>
<feature type="chain" id="PRO_5004176143" description="Secreted protein" evidence="2">
    <location>
        <begin position="19"/>
        <end position="131"/>
    </location>
</feature>
<proteinExistence type="predicted"/>
<reference evidence="3 4" key="1">
    <citation type="journal article" date="2007" name="Genome Res.">
        <title>Genome characteristics of facultatively symbiotic Frankia sp. strains reflect host range and host plant biogeography.</title>
        <authorList>
            <person name="Normand P."/>
            <person name="Lapierre P."/>
            <person name="Tisa L.S."/>
            <person name="Gogarten J.P."/>
            <person name="Alloisio N."/>
            <person name="Bagnarol E."/>
            <person name="Bassi C.A."/>
            <person name="Berry A.M."/>
            <person name="Bickhart D.M."/>
            <person name="Choisne N."/>
            <person name="Couloux A."/>
            <person name="Cournoyer B."/>
            <person name="Cruveiller S."/>
            <person name="Daubin V."/>
            <person name="Demange N."/>
            <person name="Francino M.P."/>
            <person name="Goltsman E."/>
            <person name="Huang Y."/>
            <person name="Kopp O.R."/>
            <person name="Labarre L."/>
            <person name="Lapidus A."/>
            <person name="Lavire C."/>
            <person name="Marechal J."/>
            <person name="Martinez M."/>
            <person name="Mastronunzio J.E."/>
            <person name="Mullin B.C."/>
            <person name="Niemann J."/>
            <person name="Pujic P."/>
            <person name="Rawnsley T."/>
            <person name="Rouy Z."/>
            <person name="Schenowitz C."/>
            <person name="Sellstedt A."/>
            <person name="Tavares F."/>
            <person name="Tomkins J.P."/>
            <person name="Vallenet D."/>
            <person name="Valverde C."/>
            <person name="Wall L.G."/>
            <person name="Wang Y."/>
            <person name="Medigue C."/>
            <person name="Benson D.R."/>
        </authorList>
    </citation>
    <scope>NUCLEOTIDE SEQUENCE [LARGE SCALE GENOMIC DNA]</scope>
    <source>
        <strain evidence="4">DSM 45986 / CECT 9034 / ACN14a</strain>
    </source>
</reference>
<evidence type="ECO:0000313" key="4">
    <source>
        <dbReference type="Proteomes" id="UP000000657"/>
    </source>
</evidence>
<evidence type="ECO:0000256" key="2">
    <source>
        <dbReference type="SAM" id="SignalP"/>
    </source>
</evidence>
<dbReference type="Proteomes" id="UP000000657">
    <property type="component" value="Chromosome"/>
</dbReference>
<dbReference type="AlphaFoldDB" id="Q0RUJ3"/>
<accession>Q0RUJ3</accession>
<evidence type="ECO:0000313" key="3">
    <source>
        <dbReference type="EMBL" id="CAJ58746.1"/>
    </source>
</evidence>
<gene>
    <name evidence="3" type="ordered locus">FRAAL0063</name>
</gene>
<evidence type="ECO:0000256" key="1">
    <source>
        <dbReference type="SAM" id="MobiDB-lite"/>
    </source>
</evidence>
<dbReference type="HOGENOM" id="CLU_1924473_0_0_11"/>
<feature type="region of interest" description="Disordered" evidence="1">
    <location>
        <begin position="13"/>
        <end position="131"/>
    </location>
</feature>
<keyword evidence="2" id="KW-0732">Signal</keyword>
<feature type="compositionally biased region" description="Low complexity" evidence="1">
    <location>
        <begin position="13"/>
        <end position="28"/>
    </location>
</feature>
<organism evidence="3 4">
    <name type="scientific">Frankia alni (strain DSM 45986 / CECT 9034 / ACN14a)</name>
    <dbReference type="NCBI Taxonomy" id="326424"/>
    <lineage>
        <taxon>Bacteria</taxon>
        <taxon>Bacillati</taxon>
        <taxon>Actinomycetota</taxon>
        <taxon>Actinomycetes</taxon>
        <taxon>Frankiales</taxon>
        <taxon>Frankiaceae</taxon>
        <taxon>Frankia</taxon>
    </lineage>
</organism>
<sequence length="131" mass="13188">MTPSGAALAVSVAPPAAAGVAVDAADVPRSGGKGLAVTEVSDRAATPSPVEPEDSEQPTTTASSRPPITARPSRPELERGGGRRPYPGRGRADPCRPGACAPLTANLPSQVGSRVIPGFGPGRPRPPVQLR</sequence>
<dbReference type="EMBL" id="CT573213">
    <property type="protein sequence ID" value="CAJ58746.1"/>
    <property type="molecule type" value="Genomic_DNA"/>
</dbReference>
<evidence type="ECO:0008006" key="5">
    <source>
        <dbReference type="Google" id="ProtNLM"/>
    </source>
</evidence>
<keyword evidence="4" id="KW-1185">Reference proteome</keyword>
<feature type="compositionally biased region" description="Polar residues" evidence="1">
    <location>
        <begin position="57"/>
        <end position="66"/>
    </location>
</feature>